<dbReference type="PANTHER" id="PTHR46630:SF1">
    <property type="entry name" value="TETRATRICOPEPTIDE REPEAT PROTEIN 29"/>
    <property type="match status" value="1"/>
</dbReference>
<dbReference type="Pfam" id="PF13424">
    <property type="entry name" value="TPR_12"/>
    <property type="match status" value="1"/>
</dbReference>
<sequence length="428" mass="49542">MRITPLKQKLIDNSLTISSLAKSCNISSSYLSLIVNGHRTNIDEEIIRLLSENLNIQPNDFKTFLIPHGLKRTESQEAQKQGLLWLNNLLDALDVDNKREIRYYTDLLYTISSSVLLAKRYVEWYEGWQLALENQFEDALKLFEQAKQLQPSLSVEKRFKAKVMGSIGGALVAKGNYKEAMKSFRSSLFLWDSGKQVAIVYLNMGTLFRRTHQYKRASEMYEKAIEYGPNHVKINAFSSLAQVALDKNDLHKARQCVLRGYWTAKSEIKPRDKDVLYCNIGLYFSLLGKTKRSKYWLGKSLRINLETKNRRTKQFALAELVNVYLLEDNISQADNLLASIHNELSENNDSLALASSFCIIAKRHLKTKELNKSFLILTRCYDILSKLPPSYEQITCCSLLKKYYQIIKEPYLAEFYDNEIKYMKSKIR</sequence>
<comment type="subcellular location">
    <subcellularLocation>
        <location evidence="1">Cytoplasm</location>
    </subcellularLocation>
</comment>
<comment type="similarity">
    <text evidence="5">Belongs to the Rap family.</text>
</comment>
<organism evidence="8 9">
    <name type="scientific">Desulfitobacterium metallireducens DSM 15288</name>
    <dbReference type="NCBI Taxonomy" id="871968"/>
    <lineage>
        <taxon>Bacteria</taxon>
        <taxon>Bacillati</taxon>
        <taxon>Bacillota</taxon>
        <taxon>Clostridia</taxon>
        <taxon>Eubacteriales</taxon>
        <taxon>Desulfitobacteriaceae</taxon>
        <taxon>Desulfitobacterium</taxon>
    </lineage>
</organism>
<dbReference type="InterPro" id="IPR001387">
    <property type="entry name" value="Cro/C1-type_HTH"/>
</dbReference>
<dbReference type="SUPFAM" id="SSF48452">
    <property type="entry name" value="TPR-like"/>
    <property type="match status" value="2"/>
</dbReference>
<dbReference type="InterPro" id="IPR010982">
    <property type="entry name" value="Lambda_DNA-bd_dom_sf"/>
</dbReference>
<evidence type="ECO:0000313" key="8">
    <source>
        <dbReference type="EMBL" id="AHF08403.1"/>
    </source>
</evidence>
<accession>W0EFW1</accession>
<dbReference type="Proteomes" id="UP000010847">
    <property type="component" value="Chromosome"/>
</dbReference>
<keyword evidence="9" id="KW-1185">Reference proteome</keyword>
<protein>
    <recommendedName>
        <fullName evidence="7">HTH cro/C1-type domain-containing protein</fullName>
    </recommendedName>
</protein>
<evidence type="ECO:0000256" key="6">
    <source>
        <dbReference type="PROSITE-ProRule" id="PRU00339"/>
    </source>
</evidence>
<dbReference type="CDD" id="cd00093">
    <property type="entry name" value="HTH_XRE"/>
    <property type="match status" value="1"/>
</dbReference>
<dbReference type="Gene3D" id="1.25.40.10">
    <property type="entry name" value="Tetratricopeptide repeat domain"/>
    <property type="match status" value="2"/>
</dbReference>
<dbReference type="InterPro" id="IPR051476">
    <property type="entry name" value="Bac_ResReg_Asp_Phosphatase"/>
</dbReference>
<evidence type="ECO:0000256" key="4">
    <source>
        <dbReference type="ARBA" id="ARBA00022803"/>
    </source>
</evidence>
<dbReference type="Gene3D" id="1.10.260.40">
    <property type="entry name" value="lambda repressor-like DNA-binding domains"/>
    <property type="match status" value="1"/>
</dbReference>
<dbReference type="KEGG" id="dmt:DESME_02000"/>
<proteinExistence type="inferred from homology"/>
<feature type="repeat" description="TPR" evidence="6">
    <location>
        <begin position="198"/>
        <end position="231"/>
    </location>
</feature>
<dbReference type="PROSITE" id="PS50943">
    <property type="entry name" value="HTH_CROC1"/>
    <property type="match status" value="1"/>
</dbReference>
<dbReference type="STRING" id="871968.DESME_02000"/>
<keyword evidence="3" id="KW-0677">Repeat</keyword>
<evidence type="ECO:0000259" key="7">
    <source>
        <dbReference type="PROSITE" id="PS50943"/>
    </source>
</evidence>
<reference evidence="8 9" key="1">
    <citation type="submission" date="2013-12" db="EMBL/GenBank/DDBJ databases">
        <authorList>
            <consortium name="DOE Joint Genome Institute"/>
            <person name="Smidt H."/>
            <person name="Huntemann M."/>
            <person name="Han J."/>
            <person name="Chen A."/>
            <person name="Kyrpides N."/>
            <person name="Mavromatis K."/>
            <person name="Markowitz V."/>
            <person name="Palaniappan K."/>
            <person name="Ivanova N."/>
            <person name="Schaumberg A."/>
            <person name="Pati A."/>
            <person name="Liolios K."/>
            <person name="Nordberg H.P."/>
            <person name="Cantor M.N."/>
            <person name="Hua S.X."/>
            <person name="Woyke T."/>
        </authorList>
    </citation>
    <scope>NUCLEOTIDE SEQUENCE [LARGE SCALE GENOMIC DNA]</scope>
    <source>
        <strain evidence="9">DSM 15288</strain>
    </source>
</reference>
<evidence type="ECO:0000256" key="3">
    <source>
        <dbReference type="ARBA" id="ARBA00022737"/>
    </source>
</evidence>
<dbReference type="GO" id="GO:0005737">
    <property type="term" value="C:cytoplasm"/>
    <property type="evidence" value="ECO:0007669"/>
    <property type="project" value="UniProtKB-SubCell"/>
</dbReference>
<dbReference type="RefSeq" id="WP_006716441.1">
    <property type="nucleotide sequence ID" value="NZ_CP007032.1"/>
</dbReference>
<dbReference type="PROSITE" id="PS50005">
    <property type="entry name" value="TPR"/>
    <property type="match status" value="1"/>
</dbReference>
<name>W0EFW1_9FIRM</name>
<gene>
    <name evidence="8" type="ORF">DESME_02000</name>
</gene>
<evidence type="ECO:0000256" key="2">
    <source>
        <dbReference type="ARBA" id="ARBA00022490"/>
    </source>
</evidence>
<evidence type="ECO:0000256" key="5">
    <source>
        <dbReference type="ARBA" id="ARBA00038253"/>
    </source>
</evidence>
<dbReference type="PANTHER" id="PTHR46630">
    <property type="entry name" value="TETRATRICOPEPTIDE REPEAT PROTEIN 29"/>
    <property type="match status" value="1"/>
</dbReference>
<feature type="domain" description="HTH cro/C1-type" evidence="7">
    <location>
        <begin position="6"/>
        <end position="61"/>
    </location>
</feature>
<dbReference type="Pfam" id="PF01381">
    <property type="entry name" value="HTH_3"/>
    <property type="match status" value="1"/>
</dbReference>
<dbReference type="HOGENOM" id="CLU_628107_0_0_9"/>
<evidence type="ECO:0000256" key="1">
    <source>
        <dbReference type="ARBA" id="ARBA00004496"/>
    </source>
</evidence>
<keyword evidence="2" id="KW-0963">Cytoplasm</keyword>
<keyword evidence="4 6" id="KW-0802">TPR repeat</keyword>
<dbReference type="SUPFAM" id="SSF47413">
    <property type="entry name" value="lambda repressor-like DNA-binding domains"/>
    <property type="match status" value="1"/>
</dbReference>
<dbReference type="GO" id="GO:0003677">
    <property type="term" value="F:DNA binding"/>
    <property type="evidence" value="ECO:0007669"/>
    <property type="project" value="InterPro"/>
</dbReference>
<dbReference type="EMBL" id="CP007032">
    <property type="protein sequence ID" value="AHF08403.1"/>
    <property type="molecule type" value="Genomic_DNA"/>
</dbReference>
<evidence type="ECO:0000313" key="9">
    <source>
        <dbReference type="Proteomes" id="UP000010847"/>
    </source>
</evidence>
<dbReference type="PROSITE" id="PS50293">
    <property type="entry name" value="TPR_REGION"/>
    <property type="match status" value="1"/>
</dbReference>
<dbReference type="InterPro" id="IPR019734">
    <property type="entry name" value="TPR_rpt"/>
</dbReference>
<dbReference type="SMART" id="SM00028">
    <property type="entry name" value="TPR"/>
    <property type="match status" value="4"/>
</dbReference>
<dbReference type="InterPro" id="IPR011990">
    <property type="entry name" value="TPR-like_helical_dom_sf"/>
</dbReference>
<dbReference type="AlphaFoldDB" id="W0EFW1"/>